<reference evidence="2 3" key="1">
    <citation type="journal article" date="2014" name="Am. J. Bot.">
        <title>Genome assembly and annotation for red clover (Trifolium pratense; Fabaceae).</title>
        <authorList>
            <person name="Istvanek J."/>
            <person name="Jaros M."/>
            <person name="Krenek A."/>
            <person name="Repkova J."/>
        </authorList>
    </citation>
    <scope>NUCLEOTIDE SEQUENCE [LARGE SCALE GENOMIC DNA]</scope>
    <source>
        <strain evidence="3">cv. Tatra</strain>
        <tissue evidence="2">Young leaves</tissue>
    </source>
</reference>
<gene>
    <name evidence="2" type="ORF">L195_g055266</name>
</gene>
<feature type="transmembrane region" description="Helical" evidence="1">
    <location>
        <begin position="20"/>
        <end position="43"/>
    </location>
</feature>
<evidence type="ECO:0008006" key="4">
    <source>
        <dbReference type="Google" id="ProtNLM"/>
    </source>
</evidence>
<evidence type="ECO:0000313" key="3">
    <source>
        <dbReference type="Proteomes" id="UP000236291"/>
    </source>
</evidence>
<sequence length="111" mass="12049">MEQRLSGDDVGADSVAAAGFAAVFCLWWQIFFLPSFPFLLFCLMVSDFDGMSYNIGYGVSLKMVEVVLVLFGLTSMNCSGGGISGGCVVMKGDDDEVVLKLEDCFLDNYKL</sequence>
<feature type="transmembrane region" description="Helical" evidence="1">
    <location>
        <begin position="55"/>
        <end position="73"/>
    </location>
</feature>
<evidence type="ECO:0000256" key="1">
    <source>
        <dbReference type="SAM" id="Phobius"/>
    </source>
</evidence>
<reference evidence="2 3" key="2">
    <citation type="journal article" date="2017" name="Front. Plant Sci.">
        <title>Gene Classification and Mining of Molecular Markers Useful in Red Clover (Trifolium pratense) Breeding.</title>
        <authorList>
            <person name="Istvanek J."/>
            <person name="Dluhosova J."/>
            <person name="Dluhos P."/>
            <person name="Patkova L."/>
            <person name="Nedelnik J."/>
            <person name="Repkova J."/>
        </authorList>
    </citation>
    <scope>NUCLEOTIDE SEQUENCE [LARGE SCALE GENOMIC DNA]</scope>
    <source>
        <strain evidence="3">cv. Tatra</strain>
        <tissue evidence="2">Young leaves</tissue>
    </source>
</reference>
<protein>
    <recommendedName>
        <fullName evidence="4">Transmembrane protein</fullName>
    </recommendedName>
</protein>
<organism evidence="2 3">
    <name type="scientific">Trifolium pratense</name>
    <name type="common">Red clover</name>
    <dbReference type="NCBI Taxonomy" id="57577"/>
    <lineage>
        <taxon>Eukaryota</taxon>
        <taxon>Viridiplantae</taxon>
        <taxon>Streptophyta</taxon>
        <taxon>Embryophyta</taxon>
        <taxon>Tracheophyta</taxon>
        <taxon>Spermatophyta</taxon>
        <taxon>Magnoliopsida</taxon>
        <taxon>eudicotyledons</taxon>
        <taxon>Gunneridae</taxon>
        <taxon>Pentapetalae</taxon>
        <taxon>rosids</taxon>
        <taxon>fabids</taxon>
        <taxon>Fabales</taxon>
        <taxon>Fabaceae</taxon>
        <taxon>Papilionoideae</taxon>
        <taxon>50 kb inversion clade</taxon>
        <taxon>NPAAA clade</taxon>
        <taxon>Hologalegina</taxon>
        <taxon>IRL clade</taxon>
        <taxon>Trifolieae</taxon>
        <taxon>Trifolium</taxon>
    </lineage>
</organism>
<keyword evidence="1" id="KW-0812">Transmembrane</keyword>
<evidence type="ECO:0000313" key="2">
    <source>
        <dbReference type="EMBL" id="PNX66763.1"/>
    </source>
</evidence>
<accession>A0A2K3KKI7</accession>
<comment type="caution">
    <text evidence="2">The sequence shown here is derived from an EMBL/GenBank/DDBJ whole genome shotgun (WGS) entry which is preliminary data.</text>
</comment>
<name>A0A2K3KKI7_TRIPR</name>
<keyword evidence="1" id="KW-1133">Transmembrane helix</keyword>
<dbReference type="AlphaFoldDB" id="A0A2K3KKI7"/>
<dbReference type="Proteomes" id="UP000236291">
    <property type="component" value="Unassembled WGS sequence"/>
</dbReference>
<proteinExistence type="predicted"/>
<keyword evidence="1" id="KW-0472">Membrane</keyword>
<dbReference type="EMBL" id="ASHM01099966">
    <property type="protein sequence ID" value="PNX66763.1"/>
    <property type="molecule type" value="Genomic_DNA"/>
</dbReference>